<dbReference type="Gene3D" id="3.40.50.10140">
    <property type="entry name" value="Toll/interleukin-1 receptor homology (TIR) domain"/>
    <property type="match status" value="1"/>
</dbReference>
<sequence length="648" mass="72608">MKIFISHSSRNAVYGQALIDLLTGVGVAHESIVFTSNTSYGIPVGNNIFEWLKNQISDQPFVIFLLSADYYSSIACLNEMGAAWIVENQHAAIFTPDFDLNDVRFRDGALDPREIGFFINDEDRVTEFIEALRANFEITTKQVVINQKRREFLEKVGSPNPQDGVEAETRGEQAASVQKPSESRDSSNTELYIPDPSAGLSDFEHQFLMGLAREDAEHSSKVSETYLATLSSEDLDAIGEWKSFCEFFKLSWSEHGNLASLAALINEYGENPLVRQRVAQGYLQFEDYSRARAHFRAAIKCTDDRDRKLGFLGELARISQKQGNREEMSEIIAEMRDLVDSPETEELLLANLADLSDWYQDDVLKAAMLERELSIDPTDTSKRFDLAYLHSQTGNEALSMFHYEKIPANQRNGTVWNNLGVAYRHFSLRGKSIDAYRKAAKKDETLAMSNLSYEFMGSGFFSEAEELLKEAQKHSNYHDNVAAALVRLRELPEEETKDHKDKLKGVSSKSDFLSHVGEYLWQPAPGDVLKTLIDPDCELDLRIEGGSFVATGTFQKREPSLVNALAGTSSPPTTKTYIVEYRGRFVGSVAIGERTKKNKHSQSAASTLLGLAASTQKFIIVIPEGAKKLRGQLGNDLLDFELGDYEIK</sequence>
<evidence type="ECO:0000313" key="2">
    <source>
        <dbReference type="EMBL" id="GHF01527.1"/>
    </source>
</evidence>
<feature type="region of interest" description="Disordered" evidence="1">
    <location>
        <begin position="155"/>
        <end position="195"/>
    </location>
</feature>
<reference evidence="3" key="1">
    <citation type="journal article" date="2019" name="Int. J. Syst. Evol. Microbiol.">
        <title>The Global Catalogue of Microorganisms (GCM) 10K type strain sequencing project: providing services to taxonomists for standard genome sequencing and annotation.</title>
        <authorList>
            <consortium name="The Broad Institute Genomics Platform"/>
            <consortium name="The Broad Institute Genome Sequencing Center for Infectious Disease"/>
            <person name="Wu L."/>
            <person name="Ma J."/>
        </authorList>
    </citation>
    <scope>NUCLEOTIDE SEQUENCE [LARGE SCALE GENOMIC DNA]</scope>
    <source>
        <strain evidence="3">KCTC 42443</strain>
    </source>
</reference>
<dbReference type="RefSeq" id="WP_191286694.1">
    <property type="nucleotide sequence ID" value="NZ_BNCH01000005.1"/>
</dbReference>
<dbReference type="SMART" id="SM00028">
    <property type="entry name" value="TPR"/>
    <property type="match status" value="2"/>
</dbReference>
<dbReference type="InterPro" id="IPR019734">
    <property type="entry name" value="TPR_rpt"/>
</dbReference>
<evidence type="ECO:0000313" key="3">
    <source>
        <dbReference type="Proteomes" id="UP000609802"/>
    </source>
</evidence>
<protein>
    <recommendedName>
        <fullName evidence="4">TIR domain-containing protein</fullName>
    </recommendedName>
</protein>
<comment type="caution">
    <text evidence="2">The sequence shown here is derived from an EMBL/GenBank/DDBJ whole genome shotgun (WGS) entry which is preliminary data.</text>
</comment>
<evidence type="ECO:0000256" key="1">
    <source>
        <dbReference type="SAM" id="MobiDB-lite"/>
    </source>
</evidence>
<dbReference type="InterPro" id="IPR035897">
    <property type="entry name" value="Toll_tir_struct_dom_sf"/>
</dbReference>
<keyword evidence="3" id="KW-1185">Reference proteome</keyword>
<gene>
    <name evidence="2" type="ORF">GCM10016455_23110</name>
</gene>
<dbReference type="Proteomes" id="UP000609802">
    <property type="component" value="Unassembled WGS sequence"/>
</dbReference>
<organism evidence="2 3">
    <name type="scientific">Aliiroseovarius zhejiangensis</name>
    <dbReference type="NCBI Taxonomy" id="1632025"/>
    <lineage>
        <taxon>Bacteria</taxon>
        <taxon>Pseudomonadati</taxon>
        <taxon>Pseudomonadota</taxon>
        <taxon>Alphaproteobacteria</taxon>
        <taxon>Rhodobacterales</taxon>
        <taxon>Paracoccaceae</taxon>
        <taxon>Aliiroseovarius</taxon>
    </lineage>
</organism>
<dbReference type="EMBL" id="BNCH01000005">
    <property type="protein sequence ID" value="GHF01527.1"/>
    <property type="molecule type" value="Genomic_DNA"/>
</dbReference>
<dbReference type="Gene3D" id="1.25.40.10">
    <property type="entry name" value="Tetratricopeptide repeat domain"/>
    <property type="match status" value="1"/>
</dbReference>
<name>A0ABQ3J1R1_9RHOB</name>
<dbReference type="SUPFAM" id="SSF52200">
    <property type="entry name" value="Toll/Interleukin receptor TIR domain"/>
    <property type="match status" value="1"/>
</dbReference>
<dbReference type="InterPro" id="IPR011990">
    <property type="entry name" value="TPR-like_helical_dom_sf"/>
</dbReference>
<accession>A0ABQ3J1R1</accession>
<dbReference type="SUPFAM" id="SSF48452">
    <property type="entry name" value="TPR-like"/>
    <property type="match status" value="1"/>
</dbReference>
<proteinExistence type="predicted"/>
<evidence type="ECO:0008006" key="4">
    <source>
        <dbReference type="Google" id="ProtNLM"/>
    </source>
</evidence>